<dbReference type="EMBL" id="CP022572">
    <property type="protein sequence ID" value="AZU62510.1"/>
    <property type="molecule type" value="Genomic_DNA"/>
</dbReference>
<dbReference type="RefSeq" id="WP_066400146.1">
    <property type="nucleotide sequence ID" value="NZ_CP022572.1"/>
</dbReference>
<reference evidence="1 2" key="1">
    <citation type="submission" date="2017-07" db="EMBL/GenBank/DDBJ databases">
        <title>The complete genome sequence of Bacillus mesonae strain H20-5, an efficient strain improving plant abiotic stress resistance.</title>
        <authorList>
            <person name="Kim S.Y."/>
            <person name="Song H."/>
            <person name="Sang M.K."/>
            <person name="Weon H.-Y."/>
            <person name="Song J."/>
        </authorList>
    </citation>
    <scope>NUCLEOTIDE SEQUENCE [LARGE SCALE GENOMIC DNA]</scope>
    <source>
        <strain evidence="1 2">H20-5</strain>
    </source>
</reference>
<evidence type="ECO:0000313" key="2">
    <source>
        <dbReference type="Proteomes" id="UP000282892"/>
    </source>
</evidence>
<gene>
    <name evidence="1" type="ORF">CHR53_15170</name>
</gene>
<proteinExistence type="predicted"/>
<dbReference type="KEGG" id="nmk:CHR53_15170"/>
<keyword evidence="2" id="KW-1185">Reference proteome</keyword>
<evidence type="ECO:0000313" key="1">
    <source>
        <dbReference type="EMBL" id="AZU62510.1"/>
    </source>
</evidence>
<name>A0A3T0HZB6_9BACI</name>
<organism evidence="1 2">
    <name type="scientific">Neobacillus mesonae</name>
    <dbReference type="NCBI Taxonomy" id="1193713"/>
    <lineage>
        <taxon>Bacteria</taxon>
        <taxon>Bacillati</taxon>
        <taxon>Bacillota</taxon>
        <taxon>Bacilli</taxon>
        <taxon>Bacillales</taxon>
        <taxon>Bacillaceae</taxon>
        <taxon>Neobacillus</taxon>
    </lineage>
</organism>
<sequence length="127" mass="14324">MKITILKCVKQVAGGFIVVFYSQYGTAEGRWVGTEPNLNGEYHIEIDIPGICEWGKQVIPINDKISQIKSNQNRIYLSGKLESVDERYAVLRIGDSIVAFELIGEEYTTGTYVRVETDSITLYDINL</sequence>
<dbReference type="OrthoDB" id="2937251at2"/>
<protein>
    <submittedName>
        <fullName evidence="1">Uncharacterized protein</fullName>
    </submittedName>
</protein>
<accession>A0A3T0HZB6</accession>
<dbReference type="AlphaFoldDB" id="A0A3T0HZB6"/>
<dbReference type="Proteomes" id="UP000282892">
    <property type="component" value="Chromosome"/>
</dbReference>